<evidence type="ECO:0000256" key="2">
    <source>
        <dbReference type="ARBA" id="ARBA00022723"/>
    </source>
</evidence>
<dbReference type="GO" id="GO:0046872">
    <property type="term" value="F:metal ion binding"/>
    <property type="evidence" value="ECO:0007669"/>
    <property type="project" value="UniProtKB-KW"/>
</dbReference>
<keyword evidence="2" id="KW-0479">Metal-binding</keyword>
<keyword evidence="3" id="KW-0408">Iron</keyword>
<dbReference type="SUPFAM" id="SSF50022">
    <property type="entry name" value="ISP domain"/>
    <property type="match status" value="1"/>
</dbReference>
<dbReference type="Gene3D" id="2.102.10.10">
    <property type="entry name" value="Rieske [2Fe-2S] iron-sulphur domain"/>
    <property type="match status" value="1"/>
</dbReference>
<comment type="caution">
    <text evidence="6">The sequence shown here is derived from an EMBL/GenBank/DDBJ whole genome shotgun (WGS) entry which is preliminary data.</text>
</comment>
<name>A0A0P7C6Y4_9BACT</name>
<evidence type="ECO:0000259" key="5">
    <source>
        <dbReference type="PROSITE" id="PS51296"/>
    </source>
</evidence>
<keyword evidence="1" id="KW-0001">2Fe-2S</keyword>
<dbReference type="STRING" id="1605367.AFM12_02125"/>
<gene>
    <name evidence="6" type="ORF">AFM12_02125</name>
</gene>
<sequence length="132" mass="13499">MSRLQFLKSLGLGGSALMAVYLSSCVNEIVGPSGATNTLDLNDAANAGLLSDGGYVILGNIVVANIGGGQYAAVTRICSHEGQKKVVYRNGEFYCSAHGARFSNTGSGLNSTGSKGLTTYDVSQNGSVLTIS</sequence>
<feature type="domain" description="Rieske" evidence="5">
    <location>
        <begin position="41"/>
        <end position="131"/>
    </location>
</feature>
<dbReference type="InterPro" id="IPR017941">
    <property type="entry name" value="Rieske_2Fe-2S"/>
</dbReference>
<evidence type="ECO:0000313" key="7">
    <source>
        <dbReference type="Proteomes" id="UP000050454"/>
    </source>
</evidence>
<keyword evidence="4" id="KW-0411">Iron-sulfur</keyword>
<evidence type="ECO:0000256" key="4">
    <source>
        <dbReference type="ARBA" id="ARBA00023014"/>
    </source>
</evidence>
<keyword evidence="7" id="KW-1185">Reference proteome</keyword>
<dbReference type="GO" id="GO:0051537">
    <property type="term" value="F:2 iron, 2 sulfur cluster binding"/>
    <property type="evidence" value="ECO:0007669"/>
    <property type="project" value="UniProtKB-KW"/>
</dbReference>
<evidence type="ECO:0000313" key="6">
    <source>
        <dbReference type="EMBL" id="KPM50114.1"/>
    </source>
</evidence>
<dbReference type="Pfam" id="PF00355">
    <property type="entry name" value="Rieske"/>
    <property type="match status" value="1"/>
</dbReference>
<evidence type="ECO:0000256" key="3">
    <source>
        <dbReference type="ARBA" id="ARBA00023004"/>
    </source>
</evidence>
<dbReference type="AlphaFoldDB" id="A0A0P7C6Y4"/>
<dbReference type="PROSITE" id="PS51296">
    <property type="entry name" value="RIESKE"/>
    <property type="match status" value="1"/>
</dbReference>
<dbReference type="EMBL" id="LGTQ01000005">
    <property type="protein sequence ID" value="KPM50114.1"/>
    <property type="molecule type" value="Genomic_DNA"/>
</dbReference>
<proteinExistence type="predicted"/>
<protein>
    <recommendedName>
        <fullName evidence="5">Rieske domain-containing protein</fullName>
    </recommendedName>
</protein>
<dbReference type="InterPro" id="IPR036922">
    <property type="entry name" value="Rieske_2Fe-2S_sf"/>
</dbReference>
<dbReference type="Proteomes" id="UP000050454">
    <property type="component" value="Unassembled WGS sequence"/>
</dbReference>
<reference evidence="6 7" key="1">
    <citation type="submission" date="2015-07" db="EMBL/GenBank/DDBJ databases">
        <title>The draft genome sequence of Leadbetterella sp. JN14-9.</title>
        <authorList>
            <person name="Liu Y."/>
            <person name="Du J."/>
            <person name="Shao Z."/>
        </authorList>
    </citation>
    <scope>NUCLEOTIDE SEQUENCE [LARGE SCALE GENOMIC DNA]</scope>
    <source>
        <strain evidence="6 7">JN14-9</strain>
    </source>
</reference>
<evidence type="ECO:0000256" key="1">
    <source>
        <dbReference type="ARBA" id="ARBA00022714"/>
    </source>
</evidence>
<organism evidence="6 7">
    <name type="scientific">Jiulongibacter sediminis</name>
    <dbReference type="NCBI Taxonomy" id="1605367"/>
    <lineage>
        <taxon>Bacteria</taxon>
        <taxon>Pseudomonadati</taxon>
        <taxon>Bacteroidota</taxon>
        <taxon>Cytophagia</taxon>
        <taxon>Cytophagales</taxon>
        <taxon>Leadbetterellaceae</taxon>
        <taxon>Jiulongibacter</taxon>
    </lineage>
</organism>
<accession>A0A0P7C6Y4</accession>